<gene>
    <name evidence="1" type="ORF">SCUD_LOCUS18557</name>
</gene>
<proteinExistence type="predicted"/>
<name>A0A183KU17_9TREM</name>
<protein>
    <submittedName>
        <fullName evidence="1 3">Uncharacterized protein</fullName>
    </submittedName>
</protein>
<dbReference type="WBParaSite" id="SCUD_0001856001-mRNA-1">
    <property type="protein sequence ID" value="SCUD_0001856001-mRNA-1"/>
    <property type="gene ID" value="SCUD_0001856001"/>
</dbReference>
<reference evidence="3" key="1">
    <citation type="submission" date="2016-06" db="UniProtKB">
        <authorList>
            <consortium name="WormBaseParasite"/>
        </authorList>
    </citation>
    <scope>IDENTIFICATION</scope>
</reference>
<dbReference type="Proteomes" id="UP000279833">
    <property type="component" value="Unassembled WGS sequence"/>
</dbReference>
<reference evidence="1 2" key="2">
    <citation type="submission" date="2018-11" db="EMBL/GenBank/DDBJ databases">
        <authorList>
            <consortium name="Pathogen Informatics"/>
        </authorList>
    </citation>
    <scope>NUCLEOTIDE SEQUENCE [LARGE SCALE GENOMIC DNA]</scope>
    <source>
        <strain evidence="1">Dakar</strain>
        <strain evidence="2">Dakar, Senegal</strain>
    </source>
</reference>
<dbReference type="EMBL" id="UZAK01041181">
    <property type="protein sequence ID" value="VDP66144.1"/>
    <property type="molecule type" value="Genomic_DNA"/>
</dbReference>
<sequence length="49" mass="5717">MNVEIPYYLVQWGKLLYHDISVVFLISEHIVDVILVQDLNESVEDDLAK</sequence>
<accession>A0A183KU17</accession>
<evidence type="ECO:0000313" key="1">
    <source>
        <dbReference type="EMBL" id="VDP66144.1"/>
    </source>
</evidence>
<keyword evidence="2" id="KW-1185">Reference proteome</keyword>
<organism evidence="3">
    <name type="scientific">Schistosoma curassoni</name>
    <dbReference type="NCBI Taxonomy" id="6186"/>
    <lineage>
        <taxon>Eukaryota</taxon>
        <taxon>Metazoa</taxon>
        <taxon>Spiralia</taxon>
        <taxon>Lophotrochozoa</taxon>
        <taxon>Platyhelminthes</taxon>
        <taxon>Trematoda</taxon>
        <taxon>Digenea</taxon>
        <taxon>Strigeidida</taxon>
        <taxon>Schistosomatoidea</taxon>
        <taxon>Schistosomatidae</taxon>
        <taxon>Schistosoma</taxon>
    </lineage>
</organism>
<dbReference type="AlphaFoldDB" id="A0A183KU17"/>
<evidence type="ECO:0000313" key="3">
    <source>
        <dbReference type="WBParaSite" id="SCUD_0001856001-mRNA-1"/>
    </source>
</evidence>
<evidence type="ECO:0000313" key="2">
    <source>
        <dbReference type="Proteomes" id="UP000279833"/>
    </source>
</evidence>